<keyword evidence="4 9" id="KW-0862">Zinc</keyword>
<feature type="binding site" evidence="9">
    <location>
        <position position="22"/>
    </location>
    <ligand>
        <name>Zn(2+)</name>
        <dbReference type="ChEBI" id="CHEBI:29105"/>
    </ligand>
</feature>
<protein>
    <recommendedName>
        <fullName evidence="8">DNA-3-methyladenine glycosylase I</fullName>
        <ecNumber evidence="8">3.2.2.20</ecNumber>
    </recommendedName>
</protein>
<dbReference type="Gene3D" id="1.10.340.30">
    <property type="entry name" value="Hypothetical protein, domain 2"/>
    <property type="match status" value="1"/>
</dbReference>
<feature type="binding site" evidence="9">
    <location>
        <position position="9"/>
    </location>
    <ligand>
        <name>Zn(2+)</name>
        <dbReference type="ChEBI" id="CHEBI:29105"/>
    </ligand>
</feature>
<evidence type="ECO:0000256" key="5">
    <source>
        <dbReference type="ARBA" id="ARBA00023204"/>
    </source>
</evidence>
<keyword evidence="10" id="KW-0326">Glycosidase</keyword>
<comment type="caution">
    <text evidence="10">The sequence shown here is derived from an EMBL/GenBank/DDBJ whole genome shotgun (WGS) entry which is preliminary data.</text>
</comment>
<keyword evidence="2" id="KW-0227">DNA damage</keyword>
<feature type="binding site" evidence="9">
    <location>
        <position position="180"/>
    </location>
    <ligand>
        <name>Zn(2+)</name>
        <dbReference type="ChEBI" id="CHEBI:29105"/>
    </ligand>
</feature>
<evidence type="ECO:0000313" key="10">
    <source>
        <dbReference type="EMBL" id="MDR6238440.1"/>
    </source>
</evidence>
<evidence type="ECO:0000256" key="8">
    <source>
        <dbReference type="ARBA" id="ARBA00066766"/>
    </source>
</evidence>
<keyword evidence="5" id="KW-0234">DNA repair</keyword>
<dbReference type="GO" id="GO:0046872">
    <property type="term" value="F:metal ion binding"/>
    <property type="evidence" value="ECO:0007669"/>
    <property type="project" value="UniProtKB-KW"/>
</dbReference>
<dbReference type="GO" id="GO:0006284">
    <property type="term" value="P:base-excision repair"/>
    <property type="evidence" value="ECO:0007669"/>
    <property type="project" value="InterPro"/>
</dbReference>
<proteinExistence type="predicted"/>
<comment type="function">
    <text evidence="7">Hydrolysis of the deoxyribose N-glycosidic bond to excise 3-methyladenine from the damaged DNA polymer formed by alkylation lesions.</text>
</comment>
<feature type="binding site" evidence="9">
    <location>
        <position position="184"/>
    </location>
    <ligand>
        <name>Zn(2+)</name>
        <dbReference type="ChEBI" id="CHEBI:29105"/>
    </ligand>
</feature>
<accession>A0AAE3XM27</accession>
<dbReference type="FunFam" id="1.10.340.30:FF:000009">
    <property type="entry name" value="DNA-3-methyladenine glycosylase I"/>
    <property type="match status" value="1"/>
</dbReference>
<organism evidence="10 11">
    <name type="scientific">Aureibacter tunicatorum</name>
    <dbReference type="NCBI Taxonomy" id="866807"/>
    <lineage>
        <taxon>Bacteria</taxon>
        <taxon>Pseudomonadati</taxon>
        <taxon>Bacteroidota</taxon>
        <taxon>Cytophagia</taxon>
        <taxon>Cytophagales</taxon>
        <taxon>Persicobacteraceae</taxon>
        <taxon>Aureibacter</taxon>
    </lineage>
</organism>
<dbReference type="EC" id="3.2.2.20" evidence="8"/>
<dbReference type="SUPFAM" id="SSF48150">
    <property type="entry name" value="DNA-glycosylase"/>
    <property type="match status" value="1"/>
</dbReference>
<dbReference type="InterPro" id="IPR011257">
    <property type="entry name" value="DNA_glycosylase"/>
</dbReference>
<evidence type="ECO:0000256" key="7">
    <source>
        <dbReference type="ARBA" id="ARBA00057608"/>
    </source>
</evidence>
<evidence type="ECO:0000256" key="3">
    <source>
        <dbReference type="ARBA" id="ARBA00022801"/>
    </source>
</evidence>
<comment type="catalytic activity">
    <reaction evidence="6">
        <text>Hydrolysis of alkylated DNA, releasing 3-methyladenine.</text>
        <dbReference type="EC" id="3.2.2.20"/>
    </reaction>
</comment>
<evidence type="ECO:0000256" key="1">
    <source>
        <dbReference type="ARBA" id="ARBA00022723"/>
    </source>
</evidence>
<sequence length="188" mass="21865">MSTEKSNRCQWCLKDDLYKAYHDNEWGKPLHDDTKLFEMLILEGAQAGLSWHTILIRRQNYAKAYDQWDYEKIAQYKQEKVDALLQDSGIIRNKLKVNASISNAQAFIRVRKEFGTFDNYIWSFTDGKTIDNKPKTLEDVPATSELSDTISKDLKKRGFKFVGSTICYAYMQAIGIVNDHILDCDFRE</sequence>
<dbReference type="InterPro" id="IPR005019">
    <property type="entry name" value="Adenine_glyco"/>
</dbReference>
<dbReference type="Proteomes" id="UP001185092">
    <property type="component" value="Unassembled WGS sequence"/>
</dbReference>
<evidence type="ECO:0000256" key="4">
    <source>
        <dbReference type="ARBA" id="ARBA00022833"/>
    </source>
</evidence>
<dbReference type="PANTHER" id="PTHR30037">
    <property type="entry name" value="DNA-3-METHYLADENINE GLYCOSYLASE 1"/>
    <property type="match status" value="1"/>
</dbReference>
<name>A0AAE3XM27_9BACT</name>
<evidence type="ECO:0000313" key="11">
    <source>
        <dbReference type="Proteomes" id="UP001185092"/>
    </source>
</evidence>
<gene>
    <name evidence="10" type="ORF">HNQ88_001477</name>
</gene>
<reference evidence="10" key="1">
    <citation type="submission" date="2023-07" db="EMBL/GenBank/DDBJ databases">
        <title>Genomic Encyclopedia of Type Strains, Phase IV (KMG-IV): sequencing the most valuable type-strain genomes for metagenomic binning, comparative biology and taxonomic classification.</title>
        <authorList>
            <person name="Goeker M."/>
        </authorList>
    </citation>
    <scope>NUCLEOTIDE SEQUENCE</scope>
    <source>
        <strain evidence="10">DSM 26174</strain>
    </source>
</reference>
<dbReference type="PANTHER" id="PTHR30037:SF4">
    <property type="entry name" value="DNA-3-METHYLADENINE GLYCOSYLASE I"/>
    <property type="match status" value="1"/>
</dbReference>
<dbReference type="RefSeq" id="WP_309937951.1">
    <property type="nucleotide sequence ID" value="NZ_AP025305.1"/>
</dbReference>
<dbReference type="EMBL" id="JAVDQD010000002">
    <property type="protein sequence ID" value="MDR6238440.1"/>
    <property type="molecule type" value="Genomic_DNA"/>
</dbReference>
<dbReference type="Pfam" id="PF03352">
    <property type="entry name" value="Adenine_glyco"/>
    <property type="match status" value="1"/>
</dbReference>
<keyword evidence="11" id="KW-1185">Reference proteome</keyword>
<keyword evidence="1 9" id="KW-0479">Metal-binding</keyword>
<evidence type="ECO:0000256" key="6">
    <source>
        <dbReference type="ARBA" id="ARBA00052558"/>
    </source>
</evidence>
<keyword evidence="3 10" id="KW-0378">Hydrolase</keyword>
<dbReference type="InterPro" id="IPR052891">
    <property type="entry name" value="DNA-3mA_glycosylase"/>
</dbReference>
<evidence type="ECO:0000256" key="2">
    <source>
        <dbReference type="ARBA" id="ARBA00022763"/>
    </source>
</evidence>
<dbReference type="GO" id="GO:0008725">
    <property type="term" value="F:DNA-3-methyladenine glycosylase activity"/>
    <property type="evidence" value="ECO:0007669"/>
    <property type="project" value="UniProtKB-EC"/>
</dbReference>
<evidence type="ECO:0000256" key="9">
    <source>
        <dbReference type="PIRSR" id="PIRSR605019-1"/>
    </source>
</evidence>
<dbReference type="AlphaFoldDB" id="A0AAE3XM27"/>